<sequence length="116" mass="12930">MRPLSVIHRLLAGWLLLLFAFSITPKKFLHNLVANHQDATAMNFPRENTGASQLSKAGYHCPCEQLVVQTPFVYQSASIDYTIVPVFVTYQDQQFVSTYSTAPDVSFLRGPPALNA</sequence>
<comment type="caution">
    <text evidence="1">The sequence shown here is derived from an EMBL/GenBank/DDBJ whole genome shotgun (WGS) entry which is preliminary data.</text>
</comment>
<name>A0A8X8ICN9_9BACT</name>
<dbReference type="AlphaFoldDB" id="A0A8X8ICN9"/>
<dbReference type="Proteomes" id="UP000198711">
    <property type="component" value="Unassembled WGS sequence"/>
</dbReference>
<protein>
    <submittedName>
        <fullName evidence="1">Uncharacterized protein</fullName>
    </submittedName>
</protein>
<gene>
    <name evidence="1" type="ORF">SAMN05444410_107145</name>
</gene>
<evidence type="ECO:0000313" key="2">
    <source>
        <dbReference type="Proteomes" id="UP000198711"/>
    </source>
</evidence>
<organism evidence="1 2">
    <name type="scientific">Hydrobacter penzbergensis</name>
    <dbReference type="NCBI Taxonomy" id="1235997"/>
    <lineage>
        <taxon>Bacteria</taxon>
        <taxon>Pseudomonadati</taxon>
        <taxon>Bacteroidota</taxon>
        <taxon>Chitinophagia</taxon>
        <taxon>Chitinophagales</taxon>
        <taxon>Chitinophagaceae</taxon>
        <taxon>Hydrobacter</taxon>
    </lineage>
</organism>
<evidence type="ECO:0000313" key="1">
    <source>
        <dbReference type="EMBL" id="SDW95426.1"/>
    </source>
</evidence>
<dbReference type="EMBL" id="FNNO01000007">
    <property type="protein sequence ID" value="SDW95426.1"/>
    <property type="molecule type" value="Genomic_DNA"/>
</dbReference>
<reference evidence="1 2" key="1">
    <citation type="submission" date="2016-10" db="EMBL/GenBank/DDBJ databases">
        <authorList>
            <person name="Varghese N."/>
            <person name="Submissions S."/>
        </authorList>
    </citation>
    <scope>NUCLEOTIDE SEQUENCE [LARGE SCALE GENOMIC DNA]</scope>
    <source>
        <strain evidence="1 2">DSM 25353</strain>
    </source>
</reference>
<proteinExistence type="predicted"/>
<dbReference type="RefSeq" id="WP_092723784.1">
    <property type="nucleotide sequence ID" value="NZ_FNNO01000007.1"/>
</dbReference>
<keyword evidence="2" id="KW-1185">Reference proteome</keyword>
<accession>A0A8X8ICN9</accession>